<reference evidence="2" key="1">
    <citation type="journal article" date="2007" name="Ann. Microbiol.">
        <title>Identification and molecular characterization of conjugative transfer genes on Geobacillus stearothermophilus plasmids.</title>
        <authorList>
            <person name="Stuknyte M."/>
            <person name="Guglielmetti S."/>
            <person name="Ricci G."/>
            <person name="Kuisiene N."/>
            <person name="Mora D."/>
            <person name="Parini C."/>
            <person name="Citavicius D."/>
        </authorList>
    </citation>
    <scope>NUCLEOTIDE SEQUENCE</scope>
    <source>
        <strain evidence="2">18</strain>
        <plasmid evidence="2">pGS18</plasmid>
    </source>
</reference>
<evidence type="ECO:0000256" key="1">
    <source>
        <dbReference type="SAM" id="Coils"/>
    </source>
</evidence>
<accession>B1GSM0</accession>
<name>B1GSM0_GEOSE</name>
<keyword evidence="1" id="KW-0175">Coiled coil</keyword>
<gene>
    <name evidence="2" type="ORF">E-ORF3</name>
</gene>
<evidence type="ECO:0000313" key="2">
    <source>
        <dbReference type="EMBL" id="CAM58074.1"/>
    </source>
</evidence>
<geneLocation type="plasmid" evidence="2">
    <name>pGS18</name>
</geneLocation>
<dbReference type="AlphaFoldDB" id="B1GSM0"/>
<proteinExistence type="predicted"/>
<sequence>MNEMARKDPLSRAQEIEEQIKKLQEKQRKYIEQAQREIGQYLMETWDIEDIEQAKLLIDKFKEEAKKYFDSAQNTEESNGQKTSDQ</sequence>
<organism evidence="2">
    <name type="scientific">Geobacillus stearothermophilus</name>
    <name type="common">Bacillus stearothermophilus</name>
    <dbReference type="NCBI Taxonomy" id="1422"/>
    <lineage>
        <taxon>Bacteria</taxon>
        <taxon>Bacillati</taxon>
        <taxon>Bacillota</taxon>
        <taxon>Bacilli</taxon>
        <taxon>Bacillales</taxon>
        <taxon>Anoxybacillaceae</taxon>
        <taxon>Geobacillus</taxon>
    </lineage>
</organism>
<feature type="coiled-coil region" evidence="1">
    <location>
        <begin position="13"/>
        <end position="78"/>
    </location>
</feature>
<dbReference type="EMBL" id="AM501413">
    <property type="protein sequence ID" value="CAM58074.1"/>
    <property type="molecule type" value="Genomic_DNA"/>
</dbReference>
<protein>
    <submittedName>
        <fullName evidence="2">Uncharacterized protein</fullName>
    </submittedName>
</protein>
<keyword evidence="2" id="KW-0614">Plasmid</keyword>